<comment type="caution">
    <text evidence="2">The sequence shown here is derived from an EMBL/GenBank/DDBJ whole genome shotgun (WGS) entry which is preliminary data.</text>
</comment>
<dbReference type="InterPro" id="IPR002831">
    <property type="entry name" value="Tscrpt_reg_TrmB_N"/>
</dbReference>
<dbReference type="AlphaFoldDB" id="A0A7W2D632"/>
<dbReference type="InterPro" id="IPR000792">
    <property type="entry name" value="Tscrpt_reg_LuxR_C"/>
</dbReference>
<evidence type="ECO:0000313" key="3">
    <source>
        <dbReference type="Proteomes" id="UP000586976"/>
    </source>
</evidence>
<sequence>MLEGLGIAPVEEQVYVALVTRAATDARELADRTGLPEPDVERALSELELKGLVTAHPGQRRGLRAAPPDISLNLMALQRMDDVRKAQLAIAQLAQSYHGDGLPGGTTESIEVVEGSAAIAERYSQIQRATRKEIRTLAGGPVVAVPATANTAQREALRAGVRYRVVYDRATLDLESQDTPLLLEEWAALGEEMRVAVDVPLKMVISDGRLALVIPRELPPGDPTALVLRTRPLLDALRWIFDRIWESALPVPAALALASGGPLTADDRHLLSLLLAGYTDQAIATQQGVSLRTVQRRVRRLLALAGAQSRLQLGWQAARRNWI</sequence>
<dbReference type="SUPFAM" id="SSF46894">
    <property type="entry name" value="C-terminal effector domain of the bipartite response regulators"/>
    <property type="match status" value="1"/>
</dbReference>
<reference evidence="2 3" key="1">
    <citation type="submission" date="2020-07" db="EMBL/GenBank/DDBJ databases">
        <title>Streptomyces isolated from Indian soil.</title>
        <authorList>
            <person name="Mandal S."/>
            <person name="Maiti P.K."/>
        </authorList>
    </citation>
    <scope>NUCLEOTIDE SEQUENCE [LARGE SCALE GENOMIC DNA]</scope>
    <source>
        <strain evidence="2 3">PSKA54</strain>
    </source>
</reference>
<evidence type="ECO:0000259" key="1">
    <source>
        <dbReference type="SMART" id="SM00421"/>
    </source>
</evidence>
<dbReference type="InterPro" id="IPR051797">
    <property type="entry name" value="TrmB-like"/>
</dbReference>
<organism evidence="2 3">
    <name type="scientific">Streptomyces himalayensis subsp. aureolus</name>
    <dbReference type="NCBI Taxonomy" id="2758039"/>
    <lineage>
        <taxon>Bacteria</taxon>
        <taxon>Bacillati</taxon>
        <taxon>Actinomycetota</taxon>
        <taxon>Actinomycetes</taxon>
        <taxon>Kitasatosporales</taxon>
        <taxon>Streptomycetaceae</taxon>
        <taxon>Streptomyces</taxon>
        <taxon>Streptomyces himalayensis</taxon>
    </lineage>
</organism>
<dbReference type="InterPro" id="IPR016032">
    <property type="entry name" value="Sig_transdc_resp-reg_C-effctor"/>
</dbReference>
<dbReference type="Proteomes" id="UP000586976">
    <property type="component" value="Unassembled WGS sequence"/>
</dbReference>
<dbReference type="EMBL" id="JACEQY010000041">
    <property type="protein sequence ID" value="MBA4865458.1"/>
    <property type="molecule type" value="Genomic_DNA"/>
</dbReference>
<dbReference type="SUPFAM" id="SSF46785">
    <property type="entry name" value="Winged helix' DNA-binding domain"/>
    <property type="match status" value="1"/>
</dbReference>
<dbReference type="InterPro" id="IPR036388">
    <property type="entry name" value="WH-like_DNA-bd_sf"/>
</dbReference>
<accession>A0A7W2D632</accession>
<dbReference type="GO" id="GO:0006355">
    <property type="term" value="P:regulation of DNA-templated transcription"/>
    <property type="evidence" value="ECO:0007669"/>
    <property type="project" value="InterPro"/>
</dbReference>
<dbReference type="Pfam" id="PF01978">
    <property type="entry name" value="TrmB"/>
    <property type="match status" value="1"/>
</dbReference>
<dbReference type="GO" id="GO:0003677">
    <property type="term" value="F:DNA binding"/>
    <property type="evidence" value="ECO:0007669"/>
    <property type="project" value="InterPro"/>
</dbReference>
<proteinExistence type="predicted"/>
<dbReference type="Gene3D" id="1.10.10.10">
    <property type="entry name" value="Winged helix-like DNA-binding domain superfamily/Winged helix DNA-binding domain"/>
    <property type="match status" value="2"/>
</dbReference>
<gene>
    <name evidence="2" type="ORF">H1V43_29795</name>
</gene>
<dbReference type="SMART" id="SM00421">
    <property type="entry name" value="HTH_LUXR"/>
    <property type="match status" value="1"/>
</dbReference>
<evidence type="ECO:0000313" key="2">
    <source>
        <dbReference type="EMBL" id="MBA4865458.1"/>
    </source>
</evidence>
<dbReference type="RefSeq" id="WP_181866969.1">
    <property type="nucleotide sequence ID" value="NZ_JACEQY010000041.1"/>
</dbReference>
<dbReference type="PANTHER" id="PTHR34293:SF1">
    <property type="entry name" value="HTH-TYPE TRANSCRIPTIONAL REGULATOR TRMBL2"/>
    <property type="match status" value="1"/>
</dbReference>
<name>A0A7W2D632_9ACTN</name>
<protein>
    <submittedName>
        <fullName evidence="2">Helix-turn-helix domain-containing protein</fullName>
    </submittedName>
</protein>
<dbReference type="PANTHER" id="PTHR34293">
    <property type="entry name" value="HTH-TYPE TRANSCRIPTIONAL REGULATOR TRMBL2"/>
    <property type="match status" value="1"/>
</dbReference>
<dbReference type="InterPro" id="IPR036390">
    <property type="entry name" value="WH_DNA-bd_sf"/>
</dbReference>
<feature type="domain" description="HTH luxR-type" evidence="1">
    <location>
        <begin position="260"/>
        <end position="317"/>
    </location>
</feature>
<keyword evidence="3" id="KW-1185">Reference proteome</keyword>